<keyword evidence="1" id="KW-0808">Transferase</keyword>
<dbReference type="InterPro" id="IPR000182">
    <property type="entry name" value="GNAT_dom"/>
</dbReference>
<dbReference type="PANTHER" id="PTHR43877:SF2">
    <property type="entry name" value="AMINOALKYLPHOSPHONATE N-ACETYLTRANSFERASE-RELATED"/>
    <property type="match status" value="1"/>
</dbReference>
<dbReference type="EMBL" id="JALGBI010000001">
    <property type="protein sequence ID" value="MCJ0763524.1"/>
    <property type="molecule type" value="Genomic_DNA"/>
</dbReference>
<name>A0A9X1VUI6_9BURK</name>
<reference evidence="4" key="1">
    <citation type="submission" date="2022-03" db="EMBL/GenBank/DDBJ databases">
        <authorList>
            <person name="Woo C.Y."/>
        </authorList>
    </citation>
    <scope>NUCLEOTIDE SEQUENCE</scope>
    <source>
        <strain evidence="4">CYS-02</strain>
    </source>
</reference>
<comment type="caution">
    <text evidence="4">The sequence shown here is derived from an EMBL/GenBank/DDBJ whole genome shotgun (WGS) entry which is preliminary data.</text>
</comment>
<dbReference type="RefSeq" id="WP_243306113.1">
    <property type="nucleotide sequence ID" value="NZ_JALGBI010000001.1"/>
</dbReference>
<protein>
    <submittedName>
        <fullName evidence="4">GNAT family N-acetyltransferase</fullName>
    </submittedName>
</protein>
<dbReference type="PANTHER" id="PTHR43877">
    <property type="entry name" value="AMINOALKYLPHOSPHONATE N-ACETYLTRANSFERASE-RELATED-RELATED"/>
    <property type="match status" value="1"/>
</dbReference>
<dbReference type="GO" id="GO:0016747">
    <property type="term" value="F:acyltransferase activity, transferring groups other than amino-acyl groups"/>
    <property type="evidence" value="ECO:0007669"/>
    <property type="project" value="InterPro"/>
</dbReference>
<evidence type="ECO:0000313" key="5">
    <source>
        <dbReference type="Proteomes" id="UP001139447"/>
    </source>
</evidence>
<keyword evidence="2" id="KW-0012">Acyltransferase</keyword>
<dbReference type="InterPro" id="IPR050832">
    <property type="entry name" value="Bact_Acetyltransf"/>
</dbReference>
<dbReference type="Gene3D" id="3.40.630.30">
    <property type="match status" value="1"/>
</dbReference>
<evidence type="ECO:0000256" key="1">
    <source>
        <dbReference type="ARBA" id="ARBA00022679"/>
    </source>
</evidence>
<dbReference type="Pfam" id="PF00583">
    <property type="entry name" value="Acetyltransf_1"/>
    <property type="match status" value="1"/>
</dbReference>
<dbReference type="AlphaFoldDB" id="A0A9X1VUI6"/>
<sequence length="184" mass="19807">MNTASPPELVPVGDAATRDAARRLIADYLAWVAAEARTHYGLSFDTEAMLASDLGDPTKFYPPNGRFYLVRHAGRYVGVGCLKRLPDPSTGATAELQRMYVEPAARGLGAGRLLVQRLLADARAMGCRQAKLESLKCLSAAHGLYRSAGFTEVQPYAGNSMQDYQAGSAAATYRASAVFMELDL</sequence>
<dbReference type="SUPFAM" id="SSF55729">
    <property type="entry name" value="Acyl-CoA N-acyltransferases (Nat)"/>
    <property type="match status" value="1"/>
</dbReference>
<dbReference type="PROSITE" id="PS51186">
    <property type="entry name" value="GNAT"/>
    <property type="match status" value="1"/>
</dbReference>
<feature type="domain" description="N-acetyltransferase" evidence="3">
    <location>
        <begin position="15"/>
        <end position="184"/>
    </location>
</feature>
<dbReference type="InterPro" id="IPR016181">
    <property type="entry name" value="Acyl_CoA_acyltransferase"/>
</dbReference>
<evidence type="ECO:0000313" key="4">
    <source>
        <dbReference type="EMBL" id="MCJ0763524.1"/>
    </source>
</evidence>
<evidence type="ECO:0000256" key="2">
    <source>
        <dbReference type="ARBA" id="ARBA00023315"/>
    </source>
</evidence>
<organism evidence="4 5">
    <name type="scientific">Variovorax terrae</name>
    <dbReference type="NCBI Taxonomy" id="2923278"/>
    <lineage>
        <taxon>Bacteria</taxon>
        <taxon>Pseudomonadati</taxon>
        <taxon>Pseudomonadota</taxon>
        <taxon>Betaproteobacteria</taxon>
        <taxon>Burkholderiales</taxon>
        <taxon>Comamonadaceae</taxon>
        <taxon>Variovorax</taxon>
    </lineage>
</organism>
<dbReference type="CDD" id="cd04301">
    <property type="entry name" value="NAT_SF"/>
    <property type="match status" value="1"/>
</dbReference>
<gene>
    <name evidence="4" type="ORF">MMF98_09915</name>
</gene>
<evidence type="ECO:0000259" key="3">
    <source>
        <dbReference type="PROSITE" id="PS51186"/>
    </source>
</evidence>
<keyword evidence="5" id="KW-1185">Reference proteome</keyword>
<proteinExistence type="predicted"/>
<accession>A0A9X1VUI6</accession>
<dbReference type="Proteomes" id="UP001139447">
    <property type="component" value="Unassembled WGS sequence"/>
</dbReference>